<reference evidence="2 3" key="1">
    <citation type="submission" date="2017-06" db="EMBL/GenBank/DDBJ databases">
        <title>Ant-infecting Ophiocordyceps genomes reveal a high diversity of potential behavioral manipulation genes and a possible major role for enterotoxins.</title>
        <authorList>
            <person name="De Bekker C."/>
            <person name="Evans H.C."/>
            <person name="Brachmann A."/>
            <person name="Hughes D.P."/>
        </authorList>
    </citation>
    <scope>NUCLEOTIDE SEQUENCE [LARGE SCALE GENOMIC DNA]</scope>
    <source>
        <strain evidence="2 3">Map64</strain>
    </source>
</reference>
<dbReference type="Proteomes" id="UP000226192">
    <property type="component" value="Unassembled WGS sequence"/>
</dbReference>
<evidence type="ECO:0000259" key="1">
    <source>
        <dbReference type="Pfam" id="PF12657"/>
    </source>
</evidence>
<name>A0A2C5Y816_9HYPO</name>
<keyword evidence="3" id="KW-1185">Reference proteome</keyword>
<feature type="domain" description="Transcription factor IIIC 90kDa subunit N-terminal" evidence="1">
    <location>
        <begin position="30"/>
        <end position="519"/>
    </location>
</feature>
<dbReference type="InterPro" id="IPR024761">
    <property type="entry name" value="TFIIIC_delta_N"/>
</dbReference>
<dbReference type="OrthoDB" id="192611at2759"/>
<protein>
    <recommendedName>
        <fullName evidence="1">Transcription factor IIIC 90kDa subunit N-terminal domain-containing protein</fullName>
    </recommendedName>
</protein>
<dbReference type="EMBL" id="NJET01000025">
    <property type="protein sequence ID" value="PHH64847.1"/>
    <property type="molecule type" value="Genomic_DNA"/>
</dbReference>
<comment type="caution">
    <text evidence="2">The sequence shown here is derived from an EMBL/GenBank/DDBJ whole genome shotgun (WGS) entry which is preliminary data.</text>
</comment>
<accession>A0A2C5Y816</accession>
<proteinExistence type="predicted"/>
<sequence length="623" mass="65884">MDSSDQQRRLRPLERLQMRSRPLGPHNLAWSSDGELAVGLDDRIHIYAPDFALGRASVERGSSSPEEDEVRPQFWLTASFAACFRPDALINSKLCAAAGLVPVATSSEEACFGGVGSGPVTGAGAGLGQTVKVEWSPSGLGVNGRPVLMAQTTNGGLIVLGEGDDGEVGEQEGKGLGAAVTARTFAGWKVLWGVGAGMVMVDKGGMRRMEEKVVGFAWAKGVGVGRAVVAYGTDGGEVVVLGVEYGKVEGQEEARWKVFETARFKALGPHKATDAWDTDYVPGARSLSVGWSAWLVGEGTQTATLAYTAHNYLGLRRVVLKGWEVEVARTDSAGLCCTLGADAFVEWEDVIWRAGDGYTARGVLATPAVAKAFQVGLVGGTRRGVAAHWTAECGTTYASAGDACTNPITALVIHPPFYSSSSKPPPLQYSLIRLSATPSTTNWFQTTRPSPPLPQWASHINRQLERRLPRLDALQGLASDSDSESEAAPQSRVPANYYRCWGMAASPGGGCSAVLVSRHGTMYASRRASCRVLFSWAELGDGEARGSAQGLRSGRDLTTEGRLWEAVYGGGGRVEDVLGQRGEAAALRGVFEAVVQQQQCCLCRGRLAVAGAESVCEAGHSFG</sequence>
<dbReference type="STRING" id="1399860.A0A2C5Y816"/>
<organism evidence="2 3">
    <name type="scientific">Ophiocordyceps australis</name>
    <dbReference type="NCBI Taxonomy" id="1399860"/>
    <lineage>
        <taxon>Eukaryota</taxon>
        <taxon>Fungi</taxon>
        <taxon>Dikarya</taxon>
        <taxon>Ascomycota</taxon>
        <taxon>Pezizomycotina</taxon>
        <taxon>Sordariomycetes</taxon>
        <taxon>Hypocreomycetidae</taxon>
        <taxon>Hypocreales</taxon>
        <taxon>Ophiocordycipitaceae</taxon>
        <taxon>Ophiocordyceps</taxon>
    </lineage>
</organism>
<gene>
    <name evidence="2" type="ORF">CDD81_3913</name>
</gene>
<dbReference type="Pfam" id="PF12657">
    <property type="entry name" value="TFIIIC_delta"/>
    <property type="match status" value="1"/>
</dbReference>
<dbReference type="AlphaFoldDB" id="A0A2C5Y816"/>
<evidence type="ECO:0000313" key="3">
    <source>
        <dbReference type="Proteomes" id="UP000226192"/>
    </source>
</evidence>
<evidence type="ECO:0000313" key="2">
    <source>
        <dbReference type="EMBL" id="PHH64847.1"/>
    </source>
</evidence>